<evidence type="ECO:0000313" key="1">
    <source>
        <dbReference type="EMBL" id="SUN80296.1"/>
    </source>
</evidence>
<evidence type="ECO:0000313" key="2">
    <source>
        <dbReference type="Proteomes" id="UP000255236"/>
    </source>
</evidence>
<dbReference type="PANTHER" id="PTHR40056:SF1">
    <property type="entry name" value="DUF1836 DOMAIN-CONTAINING PROTEIN"/>
    <property type="match status" value="1"/>
</dbReference>
<protein>
    <submittedName>
        <fullName evidence="1">Domain of uncharacterized function (DUF1836)</fullName>
    </submittedName>
</protein>
<dbReference type="PANTHER" id="PTHR40056">
    <property type="entry name" value="HYPOTHETICAL CYTOSOLIC PROTEIN"/>
    <property type="match status" value="1"/>
</dbReference>
<proteinExistence type="predicted"/>
<dbReference type="AlphaFoldDB" id="A0A380L2E6"/>
<dbReference type="InterPro" id="IPR014975">
    <property type="entry name" value="DUF1836"/>
</dbReference>
<name>A0A380L2E6_9STRE</name>
<dbReference type="Proteomes" id="UP000255236">
    <property type="component" value="Unassembled WGS sequence"/>
</dbReference>
<gene>
    <name evidence="1" type="ORF">NCTC11063_00999</name>
</gene>
<sequence length="152" mass="17523">MKITQFPTWEELPNLDLYLDQVLLYVNGVNEHAFRGTDKSLTAAMVNNYVKHAHIPKPIKKKYNRIQIARLIVLTTLKPVFPIPDIIKTIQLLVNEKDSATLYNEFVYCMREEKTDNTAPAIEAACQTVKLFHQTKDLALSLERRTKDEPNP</sequence>
<dbReference type="EMBL" id="UHFT01000001">
    <property type="protein sequence ID" value="SUN80296.1"/>
    <property type="molecule type" value="Genomic_DNA"/>
</dbReference>
<reference evidence="1" key="1">
    <citation type="submission" date="2018-06" db="EMBL/GenBank/DDBJ databases">
        <authorList>
            <consortium name="Pathogen Informatics"/>
            <person name="Doyle S."/>
        </authorList>
    </citation>
    <scope>NUCLEOTIDE SEQUENCE [LARGE SCALE GENOMIC DNA]</scope>
    <source>
        <strain evidence="1">NCTC11063</strain>
    </source>
</reference>
<accession>A0A380L2E6</accession>
<comment type="caution">
    <text evidence="1">The sequence shown here is derived from an EMBL/GenBank/DDBJ whole genome shotgun (WGS) entry which is preliminary data.</text>
</comment>
<keyword evidence="2" id="KW-1185">Reference proteome</keyword>
<dbReference type="Pfam" id="PF08876">
    <property type="entry name" value="DUF1836"/>
    <property type="match status" value="1"/>
</dbReference>
<dbReference type="RefSeq" id="WP_115263196.1">
    <property type="nucleotide sequence ID" value="NZ_UHFT01000001.1"/>
</dbReference>
<organism evidence="1 2">
    <name type="scientific">Streptococcus milleri</name>
    <dbReference type="NCBI Taxonomy" id="33040"/>
    <lineage>
        <taxon>Bacteria</taxon>
        <taxon>Bacillati</taxon>
        <taxon>Bacillota</taxon>
        <taxon>Bacilli</taxon>
        <taxon>Lactobacillales</taxon>
        <taxon>Streptococcaceae</taxon>
        <taxon>Streptococcus</taxon>
    </lineage>
</organism>